<dbReference type="InterPro" id="IPR018988">
    <property type="entry name" value="DUF2000"/>
</dbReference>
<dbReference type="EMBL" id="BAAAWD010000032">
    <property type="protein sequence ID" value="GAA3042348.1"/>
    <property type="molecule type" value="Genomic_DNA"/>
</dbReference>
<reference evidence="3" key="1">
    <citation type="journal article" date="2019" name="Int. J. Syst. Evol. Microbiol.">
        <title>The Global Catalogue of Microorganisms (GCM) 10K type strain sequencing project: providing services to taxonomists for standard genome sequencing and annotation.</title>
        <authorList>
            <consortium name="The Broad Institute Genomics Platform"/>
            <consortium name="The Broad Institute Genome Sequencing Center for Infectious Disease"/>
            <person name="Wu L."/>
            <person name="Ma J."/>
        </authorList>
    </citation>
    <scope>NUCLEOTIDE SEQUENCE [LARGE SCALE GENOMIC DNA]</scope>
    <source>
        <strain evidence="3">JCM 3106</strain>
    </source>
</reference>
<dbReference type="Proteomes" id="UP001499930">
    <property type="component" value="Unassembled WGS sequence"/>
</dbReference>
<name>A0ABP6LFT3_9ACTN</name>
<evidence type="ECO:0000313" key="2">
    <source>
        <dbReference type="EMBL" id="GAA3042348.1"/>
    </source>
</evidence>
<proteinExistence type="predicted"/>
<dbReference type="SUPFAM" id="SSF102462">
    <property type="entry name" value="Peptidyl-tRNA hydrolase II"/>
    <property type="match status" value="1"/>
</dbReference>
<organism evidence="2 3">
    <name type="scientific">Streptosporangium longisporum</name>
    <dbReference type="NCBI Taxonomy" id="46187"/>
    <lineage>
        <taxon>Bacteria</taxon>
        <taxon>Bacillati</taxon>
        <taxon>Actinomycetota</taxon>
        <taxon>Actinomycetes</taxon>
        <taxon>Streptosporangiales</taxon>
        <taxon>Streptosporangiaceae</taxon>
        <taxon>Streptosporangium</taxon>
    </lineage>
</organism>
<comment type="caution">
    <text evidence="2">The sequence shown here is derived from an EMBL/GenBank/DDBJ whole genome shotgun (WGS) entry which is preliminary data.</text>
</comment>
<sequence length="183" mass="19155">MEMTVRTTTRTAPATQDTQDAPANRAGQDGWPGWAGDLELRTDLPTRRLPVKWVIVIDGDLPRGLQANAAACLAASAGGAVPAILGPSGTDASGRAHAGLPWIGCTVLAAPGETIRRVRDEAAGEAELVVTDMAAIAQRTNVYDEYLAGLARTASADLAYYAVSLLGPRAVVERLTGRLPLLR</sequence>
<accession>A0ABP6LFT3</accession>
<dbReference type="Pfam" id="PF09391">
    <property type="entry name" value="DUF2000"/>
    <property type="match status" value="1"/>
</dbReference>
<evidence type="ECO:0000313" key="3">
    <source>
        <dbReference type="Proteomes" id="UP001499930"/>
    </source>
</evidence>
<evidence type="ECO:0000256" key="1">
    <source>
        <dbReference type="SAM" id="MobiDB-lite"/>
    </source>
</evidence>
<feature type="region of interest" description="Disordered" evidence="1">
    <location>
        <begin position="1"/>
        <end position="32"/>
    </location>
</feature>
<feature type="compositionally biased region" description="Low complexity" evidence="1">
    <location>
        <begin position="1"/>
        <end position="23"/>
    </location>
</feature>
<protein>
    <recommendedName>
        <fullName evidence="4">DUF2000 domain-containing protein</fullName>
    </recommendedName>
</protein>
<evidence type="ECO:0008006" key="4">
    <source>
        <dbReference type="Google" id="ProtNLM"/>
    </source>
</evidence>
<dbReference type="Gene3D" id="3.40.1490.10">
    <property type="entry name" value="Bit1"/>
    <property type="match status" value="1"/>
</dbReference>
<gene>
    <name evidence="2" type="ORF">GCM10017559_84200</name>
</gene>
<keyword evidence="3" id="KW-1185">Reference proteome</keyword>
<dbReference type="InterPro" id="IPR023476">
    <property type="entry name" value="Pep_tRNA_hydro_II_dom_sf"/>
</dbReference>